<dbReference type="EMBL" id="CH445333">
    <property type="protein sequence ID" value="EAT85982.1"/>
    <property type="molecule type" value="Genomic_DNA"/>
</dbReference>
<keyword evidence="1" id="KW-1133">Transmembrane helix</keyword>
<keyword evidence="1" id="KW-0812">Transmembrane</keyword>
<evidence type="ECO:0000313" key="3">
    <source>
        <dbReference type="Proteomes" id="UP000001055"/>
    </source>
</evidence>
<sequence>MAVYFTSKTYRESYHTVRGSLNGDPQKRDSARQFVFSDNHQFAPSSWHKYQTEDDSLVCGLYNMLTFDMLLAAILITAVF</sequence>
<proteinExistence type="predicted"/>
<dbReference type="KEGG" id="pno:SNOG_06151"/>
<dbReference type="InParanoid" id="Q0UQ13"/>
<dbReference type="GeneID" id="5973413"/>
<evidence type="ECO:0000256" key="1">
    <source>
        <dbReference type="SAM" id="Phobius"/>
    </source>
</evidence>
<dbReference type="Proteomes" id="UP000001055">
    <property type="component" value="Unassembled WGS sequence"/>
</dbReference>
<feature type="transmembrane region" description="Helical" evidence="1">
    <location>
        <begin position="60"/>
        <end position="79"/>
    </location>
</feature>
<reference evidence="3" key="1">
    <citation type="journal article" date="2007" name="Plant Cell">
        <title>Dothideomycete-plant interactions illuminated by genome sequencing and EST analysis of the wheat pathogen Stagonospora nodorum.</title>
        <authorList>
            <person name="Hane J.K."/>
            <person name="Lowe R.G."/>
            <person name="Solomon P.S."/>
            <person name="Tan K.C."/>
            <person name="Schoch C.L."/>
            <person name="Spatafora J.W."/>
            <person name="Crous P.W."/>
            <person name="Kodira C."/>
            <person name="Birren B.W."/>
            <person name="Galagan J.E."/>
            <person name="Torriani S.F."/>
            <person name="McDonald B.A."/>
            <person name="Oliver R.P."/>
        </authorList>
    </citation>
    <scope>NUCLEOTIDE SEQUENCE [LARGE SCALE GENOMIC DNA]</scope>
    <source>
        <strain evidence="3">SN15 / ATCC MYA-4574 / FGSC 10173</strain>
    </source>
</reference>
<dbReference type="AlphaFoldDB" id="Q0UQ13"/>
<gene>
    <name evidence="2" type="ORF">SNOG_06151</name>
</gene>
<keyword evidence="1" id="KW-0472">Membrane</keyword>
<organism evidence="2 3">
    <name type="scientific">Phaeosphaeria nodorum (strain SN15 / ATCC MYA-4574 / FGSC 10173)</name>
    <name type="common">Glume blotch fungus</name>
    <name type="synonym">Parastagonospora nodorum</name>
    <dbReference type="NCBI Taxonomy" id="321614"/>
    <lineage>
        <taxon>Eukaryota</taxon>
        <taxon>Fungi</taxon>
        <taxon>Dikarya</taxon>
        <taxon>Ascomycota</taxon>
        <taxon>Pezizomycotina</taxon>
        <taxon>Dothideomycetes</taxon>
        <taxon>Pleosporomycetidae</taxon>
        <taxon>Pleosporales</taxon>
        <taxon>Pleosporineae</taxon>
        <taxon>Phaeosphaeriaceae</taxon>
        <taxon>Parastagonospora</taxon>
    </lineage>
</organism>
<accession>Q0UQ13</accession>
<name>Q0UQ13_PHANO</name>
<protein>
    <submittedName>
        <fullName evidence="2">Uncharacterized protein</fullName>
    </submittedName>
</protein>
<evidence type="ECO:0000313" key="2">
    <source>
        <dbReference type="EMBL" id="EAT85982.1"/>
    </source>
</evidence>
<dbReference type="RefSeq" id="XP_001796534.1">
    <property type="nucleotide sequence ID" value="XM_001796482.1"/>
</dbReference>